<proteinExistence type="predicted"/>
<dbReference type="AlphaFoldDB" id="H5SCH2"/>
<evidence type="ECO:0008006" key="2">
    <source>
        <dbReference type="Google" id="ProtNLM"/>
    </source>
</evidence>
<sequence length="185" mass="20824">MCSLTTPELTHAYHEALFGELEAVGLREEKQCLVAFYDAIGQARRTQRFRRGSATSFTQLILRSDLAQLAQGTGLYRSVRREVRERALEHLSALLEAAAGWITLVIVEDRAVQDLRPALWGFESIGVCADKAVFLRQRNGAVIWSGNAQQVDRYARLLRSLHARAAARDRSTVLELLETLRAMTR</sequence>
<organism evidence="1">
    <name type="scientific">uncultured Acidobacteriota bacterium</name>
    <dbReference type="NCBI Taxonomy" id="171953"/>
    <lineage>
        <taxon>Bacteria</taxon>
        <taxon>Pseudomonadati</taxon>
        <taxon>Acidobacteriota</taxon>
        <taxon>environmental samples</taxon>
    </lineage>
</organism>
<evidence type="ECO:0000313" key="1">
    <source>
        <dbReference type="EMBL" id="BAL53858.1"/>
    </source>
</evidence>
<reference evidence="1" key="2">
    <citation type="journal article" date="2012" name="PLoS ONE">
        <title>A Deeply Branching Thermophilic Bacterium with an Ancient Acetyl-CoA Pathway Dominates a Subsurface Ecosystem.</title>
        <authorList>
            <person name="Takami H."/>
            <person name="Noguchi H."/>
            <person name="Takaki Y."/>
            <person name="Uchiyama I."/>
            <person name="Toyoda A."/>
            <person name="Nishi S."/>
            <person name="Chee G.-J."/>
            <person name="Arai W."/>
            <person name="Nunoura T."/>
            <person name="Itoh T."/>
            <person name="Hattori M."/>
            <person name="Takai K."/>
        </authorList>
    </citation>
    <scope>NUCLEOTIDE SEQUENCE</scope>
</reference>
<name>H5SCH2_9BACT</name>
<protein>
    <recommendedName>
        <fullName evidence="2">DUF5753 domain-containing protein</fullName>
    </recommendedName>
</protein>
<reference evidence="1" key="1">
    <citation type="journal article" date="2005" name="Environ. Microbiol.">
        <title>Genetic and functional properties of uncultivated thermophilic crenarchaeotes from a subsurface gold mine as revealed by analysis of genome fragments.</title>
        <authorList>
            <person name="Nunoura T."/>
            <person name="Hirayama H."/>
            <person name="Takami H."/>
            <person name="Oida H."/>
            <person name="Nishi S."/>
            <person name="Shimamura S."/>
            <person name="Suzuki Y."/>
            <person name="Inagaki F."/>
            <person name="Takai K."/>
            <person name="Nealson K.H."/>
            <person name="Horikoshi K."/>
        </authorList>
    </citation>
    <scope>NUCLEOTIDE SEQUENCE</scope>
</reference>
<accession>H5SCH2</accession>
<dbReference type="EMBL" id="AP011669">
    <property type="protein sequence ID" value="BAL53858.1"/>
    <property type="molecule type" value="Genomic_DNA"/>
</dbReference>
<gene>
    <name evidence="1" type="ORF">HGMM_F10C03C26</name>
</gene>